<dbReference type="Proteomes" id="UP000094112">
    <property type="component" value="Unassembled WGS sequence"/>
</dbReference>
<dbReference type="Gene3D" id="4.10.240.10">
    <property type="entry name" value="Zn(2)-C6 fungal-type DNA-binding domain"/>
    <property type="match status" value="1"/>
</dbReference>
<dbReference type="SMART" id="SM00066">
    <property type="entry name" value="GAL4"/>
    <property type="match status" value="1"/>
</dbReference>
<name>A0A1E3NYX8_WICAA</name>
<keyword evidence="1" id="KW-0539">Nucleus</keyword>
<dbReference type="GeneID" id="30202331"/>
<dbReference type="PROSITE" id="PS00463">
    <property type="entry name" value="ZN2_CY6_FUNGAL_1"/>
    <property type="match status" value="1"/>
</dbReference>
<dbReference type="CDD" id="cd00067">
    <property type="entry name" value="GAL4"/>
    <property type="match status" value="1"/>
</dbReference>
<dbReference type="STRING" id="683960.A0A1E3NYX8"/>
<dbReference type="InterPro" id="IPR001138">
    <property type="entry name" value="Zn2Cys6_DnaBD"/>
</dbReference>
<dbReference type="AlphaFoldDB" id="A0A1E3NYX8"/>
<dbReference type="SUPFAM" id="SSF57701">
    <property type="entry name" value="Zn2/Cys6 DNA-binding domain"/>
    <property type="match status" value="1"/>
</dbReference>
<dbReference type="OrthoDB" id="3598904at2759"/>
<evidence type="ECO:0000256" key="1">
    <source>
        <dbReference type="ARBA" id="ARBA00023242"/>
    </source>
</evidence>
<gene>
    <name evidence="3" type="ORF">WICANDRAFT_80560</name>
</gene>
<dbReference type="PANTHER" id="PTHR37534">
    <property type="entry name" value="TRANSCRIPTIONAL ACTIVATOR PROTEIN UGA3"/>
    <property type="match status" value="1"/>
</dbReference>
<dbReference type="GO" id="GO:0008270">
    <property type="term" value="F:zinc ion binding"/>
    <property type="evidence" value="ECO:0007669"/>
    <property type="project" value="InterPro"/>
</dbReference>
<protein>
    <recommendedName>
        <fullName evidence="2">Zn(2)-C6 fungal-type domain-containing protein</fullName>
    </recommendedName>
</protein>
<dbReference type="PANTHER" id="PTHR37534:SF46">
    <property type="entry name" value="ZN(II)2CYS6 TRANSCRIPTION FACTOR (EUROFUNG)"/>
    <property type="match status" value="1"/>
</dbReference>
<sequence>MTMEQNTMERNTYHNYQQILDFQKPESQLKQRKARKKFKKSLDGCMCCKKRRKKCDESKPICKACDRNGLDCEWPKHVKVKLVKEEDGVDDGKNGENEFVLLAQLLNIQLENENVKSPPSTVESFDFDLPDSLLHEVDQAAESNKILIRDQNYTIPGIELSHEDQLCYNQFIKKFIPSVTALHCEDDSPASPYNILTPFAATHPLVREIFLACGATLLCFNSDEFHQLAHDKYVHSVNLLVQDLQNSPNACEDHLFVSVQILQTLCLRDKNIGLNATKSASHLSAAYEILKKRRIETPGPSILDRLLIEHFVFNYPITIMLCHHNKLASNSVPSPFQFFEEFDKILTVPMINNNSNDPWTNHPLLGMTLKAIELSAKCTWICRLLQHPIPEQDLLLSSDLKFQCYEELKVLNEVKNQDRRKLVNISFAKSILYGCLIITKKICDWDIKLEELQDEVNKMIEEYKFCYSLYEPHEVLISIWCLFVSGSASMTMEQREYLTYGFLNIASKINSSLTLKILKYLKIIWDEDSSDKSHVGFEFLFDTTVLDIVCS</sequence>
<organism evidence="3 4">
    <name type="scientific">Wickerhamomyces anomalus (strain ATCC 58044 / CBS 1984 / NCYC 433 / NRRL Y-366-8)</name>
    <name type="common">Yeast</name>
    <name type="synonym">Hansenula anomala</name>
    <dbReference type="NCBI Taxonomy" id="683960"/>
    <lineage>
        <taxon>Eukaryota</taxon>
        <taxon>Fungi</taxon>
        <taxon>Dikarya</taxon>
        <taxon>Ascomycota</taxon>
        <taxon>Saccharomycotina</taxon>
        <taxon>Saccharomycetes</taxon>
        <taxon>Phaffomycetales</taxon>
        <taxon>Wickerhamomycetaceae</taxon>
        <taxon>Wickerhamomyces</taxon>
    </lineage>
</organism>
<keyword evidence="4" id="KW-1185">Reference proteome</keyword>
<dbReference type="EMBL" id="KV454212">
    <property type="protein sequence ID" value="ODQ58421.1"/>
    <property type="molecule type" value="Genomic_DNA"/>
</dbReference>
<dbReference type="GO" id="GO:0000981">
    <property type="term" value="F:DNA-binding transcription factor activity, RNA polymerase II-specific"/>
    <property type="evidence" value="ECO:0007669"/>
    <property type="project" value="InterPro"/>
</dbReference>
<proteinExistence type="predicted"/>
<feature type="domain" description="Zn(2)-C6 fungal-type" evidence="2">
    <location>
        <begin position="44"/>
        <end position="74"/>
    </location>
</feature>
<evidence type="ECO:0000313" key="3">
    <source>
        <dbReference type="EMBL" id="ODQ58421.1"/>
    </source>
</evidence>
<dbReference type="Pfam" id="PF00172">
    <property type="entry name" value="Zn_clus"/>
    <property type="match status" value="1"/>
</dbReference>
<dbReference type="InterPro" id="IPR036864">
    <property type="entry name" value="Zn2-C6_fun-type_DNA-bd_sf"/>
</dbReference>
<dbReference type="RefSeq" id="XP_019037628.1">
    <property type="nucleotide sequence ID" value="XM_019185085.1"/>
</dbReference>
<reference evidence="3 4" key="1">
    <citation type="journal article" date="2016" name="Proc. Natl. Acad. Sci. U.S.A.">
        <title>Comparative genomics of biotechnologically important yeasts.</title>
        <authorList>
            <person name="Riley R."/>
            <person name="Haridas S."/>
            <person name="Wolfe K.H."/>
            <person name="Lopes M.R."/>
            <person name="Hittinger C.T."/>
            <person name="Goeker M."/>
            <person name="Salamov A.A."/>
            <person name="Wisecaver J.H."/>
            <person name="Long T.M."/>
            <person name="Calvey C.H."/>
            <person name="Aerts A.L."/>
            <person name="Barry K.W."/>
            <person name="Choi C."/>
            <person name="Clum A."/>
            <person name="Coughlan A.Y."/>
            <person name="Deshpande S."/>
            <person name="Douglass A.P."/>
            <person name="Hanson S.J."/>
            <person name="Klenk H.-P."/>
            <person name="LaButti K.M."/>
            <person name="Lapidus A."/>
            <person name="Lindquist E.A."/>
            <person name="Lipzen A.M."/>
            <person name="Meier-Kolthoff J.P."/>
            <person name="Ohm R.A."/>
            <person name="Otillar R.P."/>
            <person name="Pangilinan J.L."/>
            <person name="Peng Y."/>
            <person name="Rokas A."/>
            <person name="Rosa C.A."/>
            <person name="Scheuner C."/>
            <person name="Sibirny A.A."/>
            <person name="Slot J.C."/>
            <person name="Stielow J.B."/>
            <person name="Sun H."/>
            <person name="Kurtzman C.P."/>
            <person name="Blackwell M."/>
            <person name="Grigoriev I.V."/>
            <person name="Jeffries T.W."/>
        </authorList>
    </citation>
    <scope>NUCLEOTIDE SEQUENCE [LARGE SCALE GENOMIC DNA]</scope>
    <source>
        <strain evidence="4">ATCC 58044 / CBS 1984 / NCYC 433 / NRRL Y-366-8</strain>
    </source>
</reference>
<dbReference type="PROSITE" id="PS50048">
    <property type="entry name" value="ZN2_CY6_FUNGAL_2"/>
    <property type="match status" value="1"/>
</dbReference>
<accession>A0A1E3NYX8</accession>
<evidence type="ECO:0000259" key="2">
    <source>
        <dbReference type="PROSITE" id="PS50048"/>
    </source>
</evidence>
<evidence type="ECO:0000313" key="4">
    <source>
        <dbReference type="Proteomes" id="UP000094112"/>
    </source>
</evidence>